<evidence type="ECO:0000256" key="1">
    <source>
        <dbReference type="SAM" id="MobiDB-lite"/>
    </source>
</evidence>
<name>A0A2Z7AAT7_9LAMI</name>
<dbReference type="AlphaFoldDB" id="A0A2Z7AAT7"/>
<gene>
    <name evidence="2" type="ORF">F511_25453</name>
</gene>
<keyword evidence="3" id="KW-1185">Reference proteome</keyword>
<reference evidence="2 3" key="1">
    <citation type="journal article" date="2015" name="Proc. Natl. Acad. Sci. U.S.A.">
        <title>The resurrection genome of Boea hygrometrica: A blueprint for survival of dehydration.</title>
        <authorList>
            <person name="Xiao L."/>
            <person name="Yang G."/>
            <person name="Zhang L."/>
            <person name="Yang X."/>
            <person name="Zhao S."/>
            <person name="Ji Z."/>
            <person name="Zhou Q."/>
            <person name="Hu M."/>
            <person name="Wang Y."/>
            <person name="Chen M."/>
            <person name="Xu Y."/>
            <person name="Jin H."/>
            <person name="Xiao X."/>
            <person name="Hu G."/>
            <person name="Bao F."/>
            <person name="Hu Y."/>
            <person name="Wan P."/>
            <person name="Li L."/>
            <person name="Deng X."/>
            <person name="Kuang T."/>
            <person name="Xiang C."/>
            <person name="Zhu J.K."/>
            <person name="Oliver M.J."/>
            <person name="He Y."/>
        </authorList>
    </citation>
    <scope>NUCLEOTIDE SEQUENCE [LARGE SCALE GENOMIC DNA]</scope>
    <source>
        <strain evidence="3">cv. XS01</strain>
    </source>
</reference>
<organism evidence="2 3">
    <name type="scientific">Dorcoceras hygrometricum</name>
    <dbReference type="NCBI Taxonomy" id="472368"/>
    <lineage>
        <taxon>Eukaryota</taxon>
        <taxon>Viridiplantae</taxon>
        <taxon>Streptophyta</taxon>
        <taxon>Embryophyta</taxon>
        <taxon>Tracheophyta</taxon>
        <taxon>Spermatophyta</taxon>
        <taxon>Magnoliopsida</taxon>
        <taxon>eudicotyledons</taxon>
        <taxon>Gunneridae</taxon>
        <taxon>Pentapetalae</taxon>
        <taxon>asterids</taxon>
        <taxon>lamiids</taxon>
        <taxon>Lamiales</taxon>
        <taxon>Gesneriaceae</taxon>
        <taxon>Didymocarpoideae</taxon>
        <taxon>Trichosporeae</taxon>
        <taxon>Loxocarpinae</taxon>
        <taxon>Dorcoceras</taxon>
    </lineage>
</organism>
<accession>A0A2Z7AAT7</accession>
<feature type="compositionally biased region" description="Polar residues" evidence="1">
    <location>
        <begin position="66"/>
        <end position="86"/>
    </location>
</feature>
<sequence length="264" mass="29598">MSSSYLNSYNYYLNISCRGTRPAAHAREHSSNSSWPNRSCSNNHVATTCSAIPKHLRDNYTETDLGATNNSTQTDTLNKITSSNRNSEQEEITYPKLLKNERTTGQKSRRYSNPETTSCSLKSTTQVSKMMDSDLVIYRTTLVRTFQVVTICRVEKSEALSVIPRGSWGDVARRFTMIGWGCRQHLQHTNPKHQAAAPHLQISLSAAAPTRRRRVPPPSSRTCSDHRDEEIPSMVNSLGLLVQADEGVLFLVVDRIRRSTAANL</sequence>
<feature type="region of interest" description="Disordered" evidence="1">
    <location>
        <begin position="64"/>
        <end position="119"/>
    </location>
</feature>
<dbReference type="EMBL" id="KV017515">
    <property type="protein sequence ID" value="KZV18127.1"/>
    <property type="molecule type" value="Genomic_DNA"/>
</dbReference>
<feature type="region of interest" description="Disordered" evidence="1">
    <location>
        <begin position="207"/>
        <end position="227"/>
    </location>
</feature>
<proteinExistence type="predicted"/>
<evidence type="ECO:0000313" key="3">
    <source>
        <dbReference type="Proteomes" id="UP000250235"/>
    </source>
</evidence>
<feature type="compositionally biased region" description="Polar residues" evidence="1">
    <location>
        <begin position="105"/>
        <end position="119"/>
    </location>
</feature>
<dbReference type="Proteomes" id="UP000250235">
    <property type="component" value="Unassembled WGS sequence"/>
</dbReference>
<protein>
    <submittedName>
        <fullName evidence="2">Uncharacterized protein</fullName>
    </submittedName>
</protein>
<evidence type="ECO:0000313" key="2">
    <source>
        <dbReference type="EMBL" id="KZV18127.1"/>
    </source>
</evidence>